<evidence type="ECO:0000259" key="7">
    <source>
        <dbReference type="PROSITE" id="PS51512"/>
    </source>
</evidence>
<accession>A0A0G2E8S8</accession>
<feature type="region of interest" description="Disordered" evidence="5">
    <location>
        <begin position="65"/>
        <end position="92"/>
    </location>
</feature>
<reference evidence="8 9" key="2">
    <citation type="submission" date="2015-05" db="EMBL/GenBank/DDBJ databases">
        <authorList>
            <person name="Morales-Cruz A."/>
            <person name="Amrine K.C."/>
            <person name="Cantu D."/>
        </authorList>
    </citation>
    <scope>NUCLEOTIDE SEQUENCE [LARGE SCALE GENOMIC DNA]</scope>
    <source>
        <strain evidence="8">UCRPC4</strain>
    </source>
</reference>
<keyword evidence="9" id="KW-1185">Reference proteome</keyword>
<dbReference type="SMART" id="SM01199">
    <property type="entry name" value="FDF"/>
    <property type="match status" value="1"/>
</dbReference>
<feature type="domain" description="DFDF" evidence="7">
    <location>
        <begin position="284"/>
        <end position="320"/>
    </location>
</feature>
<comment type="similarity">
    <text evidence="2">Belongs to the EDC3 family.</text>
</comment>
<dbReference type="GO" id="GO:0033962">
    <property type="term" value="P:P-body assembly"/>
    <property type="evidence" value="ECO:0007669"/>
    <property type="project" value="TreeGrafter"/>
</dbReference>
<feature type="region of interest" description="Disordered" evidence="5">
    <location>
        <begin position="131"/>
        <end position="157"/>
    </location>
</feature>
<name>A0A0G2E8S8_PHACM</name>
<evidence type="ECO:0000256" key="1">
    <source>
        <dbReference type="ARBA" id="ARBA00004201"/>
    </source>
</evidence>
<comment type="subcellular location">
    <subcellularLocation>
        <location evidence="1">Cytoplasm</location>
        <location evidence="1">P-body</location>
    </subcellularLocation>
</comment>
<evidence type="ECO:0000313" key="9">
    <source>
        <dbReference type="Proteomes" id="UP000053317"/>
    </source>
</evidence>
<dbReference type="PANTHER" id="PTHR13612:SF0">
    <property type="entry name" value="ENHANCER OF MRNA-DECAPPING PROTEIN 3"/>
    <property type="match status" value="1"/>
</dbReference>
<dbReference type="InterPro" id="IPR019050">
    <property type="entry name" value="FDF_dom"/>
</dbReference>
<dbReference type="OrthoDB" id="407558at2759"/>
<reference evidence="8 9" key="1">
    <citation type="submission" date="2015-05" db="EMBL/GenBank/DDBJ databases">
        <title>Distinctive expansion of gene families associated with plant cell wall degradation and secondary metabolism in the genomes of grapevine trunk pathogens.</title>
        <authorList>
            <person name="Lawrence D.P."/>
            <person name="Travadon R."/>
            <person name="Rolshausen P.E."/>
            <person name="Baumgartner K."/>
        </authorList>
    </citation>
    <scope>NUCLEOTIDE SEQUENCE [LARGE SCALE GENOMIC DNA]</scope>
    <source>
        <strain evidence="8">UCRPC4</strain>
    </source>
</reference>
<evidence type="ECO:0000256" key="4">
    <source>
        <dbReference type="ARBA" id="ARBA00022490"/>
    </source>
</evidence>
<feature type="compositionally biased region" description="Polar residues" evidence="5">
    <location>
        <begin position="400"/>
        <end position="418"/>
    </location>
</feature>
<dbReference type="Pfam" id="PF09532">
    <property type="entry name" value="FDF"/>
    <property type="match status" value="1"/>
</dbReference>
<dbReference type="EMBL" id="LCWF01000108">
    <property type="protein sequence ID" value="KKY19377.1"/>
    <property type="molecule type" value="Genomic_DNA"/>
</dbReference>
<gene>
    <name evidence="8" type="ORF">UCRPC4_g04537</name>
</gene>
<dbReference type="Proteomes" id="UP000053317">
    <property type="component" value="Unassembled WGS sequence"/>
</dbReference>
<protein>
    <recommendedName>
        <fullName evidence="3">Enhancer of mRNA-decapping protein 3</fullName>
    </recommendedName>
</protein>
<dbReference type="PROSITE" id="PS51385">
    <property type="entry name" value="YJEF_N"/>
    <property type="match status" value="1"/>
</dbReference>
<evidence type="ECO:0000313" key="8">
    <source>
        <dbReference type="EMBL" id="KKY19377.1"/>
    </source>
</evidence>
<proteinExistence type="inferred from homology"/>
<feature type="compositionally biased region" description="Basic and acidic residues" evidence="5">
    <location>
        <begin position="371"/>
        <end position="387"/>
    </location>
</feature>
<feature type="domain" description="YjeF N-terminal" evidence="6">
    <location>
        <begin position="461"/>
        <end position="685"/>
    </location>
</feature>
<dbReference type="Gene3D" id="3.40.50.10260">
    <property type="entry name" value="YjeF N-terminal domain"/>
    <property type="match status" value="1"/>
</dbReference>
<dbReference type="GO" id="GO:0003729">
    <property type="term" value="F:mRNA binding"/>
    <property type="evidence" value="ECO:0007669"/>
    <property type="project" value="TreeGrafter"/>
</dbReference>
<dbReference type="PROSITE" id="PS51512">
    <property type="entry name" value="DFDF"/>
    <property type="match status" value="1"/>
</dbReference>
<dbReference type="GO" id="GO:0000932">
    <property type="term" value="C:P-body"/>
    <property type="evidence" value="ECO:0007669"/>
    <property type="project" value="UniProtKB-SubCell"/>
</dbReference>
<keyword evidence="4" id="KW-0963">Cytoplasm</keyword>
<dbReference type="PANTHER" id="PTHR13612">
    <property type="entry name" value="ENHANCER OF MRNA-DECAPPING PROTEIN 3"/>
    <property type="match status" value="1"/>
</dbReference>
<sequence>MASEFIGFKITVTLTSPPNGKLQGIVANVVGQQLFLRDVHVFWSNQRFQSYVVDSTHIADLEVTPDRRDENTVPTPAAPSHTNSAQWGTAQTSELSGGSFQAHISSIQPTAQAFVDPAILSYAKPNLDTRGSLPVARPHTRSPVMIGDSATTSIPTTVGMNQTQEPVRLNPIAATLQEPFNSLALGNVPPKQVQDDTQSISNVKAMTKKNKRATSKHSTGNEVSQTVPGIIDVKDLKTSPIVNKKLGRGKGWRQTPIIEEGTTSKSRHKKNKKSLVEDLNGWATEDATDIQDMGDFDFESNLSKFDKRQVFDDIRSKDKTADEDRLVSHNRKARPGTNGGKNLHYTENVLDPPETSTQWKSEAGETEDEVREERYSSSRTSRREHSKAGRAPTARKGSAIINQNLPTTIMSRTGSTRTESPHPTLVRVGTTSSPMNGGLQRSTFRMADTNKPCTTVSPLQMLEIEQVCTSELGLTEDMLTENAARGISEAALKYGNISVPSGNILVLAGNHKSGARAIAAARHLRNRNMRVSVCALGGEREDILLESLRRQLDIYKRGGGRCVTWDEFQSRISDWSPHLIVDALLGMHVAFEELRLDQQASTFEMIRWMNRSSVHIFSVDVPSGLNASTGEITETDSGPLLVNSTSIICLGAPKGCLLDAMARDEDLSTWRVCVADIGIGTAAWKKYGTRRRHGVDFGKHWLLELTYQA</sequence>
<feature type="region of interest" description="Disordered" evidence="5">
    <location>
        <begin position="246"/>
        <end position="274"/>
    </location>
</feature>
<feature type="region of interest" description="Disordered" evidence="5">
    <location>
        <begin position="320"/>
        <end position="437"/>
    </location>
</feature>
<dbReference type="AlphaFoldDB" id="A0A0G2E8S8"/>
<dbReference type="GO" id="GO:0031087">
    <property type="term" value="P:deadenylation-independent decapping of nuclear-transcribed mRNA"/>
    <property type="evidence" value="ECO:0007669"/>
    <property type="project" value="TreeGrafter"/>
</dbReference>
<organism evidence="8 9">
    <name type="scientific">Phaeomoniella chlamydospora</name>
    <name type="common">Phaeoacremonium chlamydosporum</name>
    <dbReference type="NCBI Taxonomy" id="158046"/>
    <lineage>
        <taxon>Eukaryota</taxon>
        <taxon>Fungi</taxon>
        <taxon>Dikarya</taxon>
        <taxon>Ascomycota</taxon>
        <taxon>Pezizomycotina</taxon>
        <taxon>Eurotiomycetes</taxon>
        <taxon>Chaetothyriomycetidae</taxon>
        <taxon>Phaeomoniellales</taxon>
        <taxon>Phaeomoniellaceae</taxon>
        <taxon>Phaeomoniella</taxon>
    </lineage>
</organism>
<evidence type="ECO:0000256" key="5">
    <source>
        <dbReference type="SAM" id="MobiDB-lite"/>
    </source>
</evidence>
<feature type="compositionally biased region" description="Polar residues" evidence="5">
    <location>
        <begin position="80"/>
        <end position="92"/>
    </location>
</feature>
<dbReference type="Pfam" id="PF03853">
    <property type="entry name" value="YjeF_N"/>
    <property type="match status" value="1"/>
</dbReference>
<dbReference type="InterPro" id="IPR025762">
    <property type="entry name" value="DFDF"/>
</dbReference>
<dbReference type="InterPro" id="IPR036652">
    <property type="entry name" value="YjeF_N_dom_sf"/>
</dbReference>
<dbReference type="SUPFAM" id="SSF64153">
    <property type="entry name" value="YjeF N-terminal domain-like"/>
    <property type="match status" value="1"/>
</dbReference>
<evidence type="ECO:0000256" key="2">
    <source>
        <dbReference type="ARBA" id="ARBA00006610"/>
    </source>
</evidence>
<dbReference type="InterPro" id="IPR004443">
    <property type="entry name" value="YjeF_N_dom"/>
</dbReference>
<comment type="caution">
    <text evidence="8">The sequence shown here is derived from an EMBL/GenBank/DDBJ whole genome shotgun (WGS) entry which is preliminary data.</text>
</comment>
<evidence type="ECO:0000256" key="3">
    <source>
        <dbReference type="ARBA" id="ARBA00015797"/>
    </source>
</evidence>
<evidence type="ECO:0000259" key="6">
    <source>
        <dbReference type="PROSITE" id="PS51385"/>
    </source>
</evidence>